<evidence type="ECO:0000313" key="3">
    <source>
        <dbReference type="Proteomes" id="UP001201980"/>
    </source>
</evidence>
<dbReference type="GO" id="GO:0030968">
    <property type="term" value="P:endoplasmic reticulum unfolded protein response"/>
    <property type="evidence" value="ECO:0007669"/>
    <property type="project" value="TreeGrafter"/>
</dbReference>
<feature type="region of interest" description="Disordered" evidence="1">
    <location>
        <begin position="167"/>
        <end position="240"/>
    </location>
</feature>
<feature type="compositionally biased region" description="Low complexity" evidence="1">
    <location>
        <begin position="205"/>
        <end position="218"/>
    </location>
</feature>
<dbReference type="Pfam" id="PF08618">
    <property type="entry name" value="Opi1"/>
    <property type="match status" value="1"/>
</dbReference>
<evidence type="ECO:0000256" key="1">
    <source>
        <dbReference type="SAM" id="MobiDB-lite"/>
    </source>
</evidence>
<keyword evidence="3" id="KW-1185">Reference proteome</keyword>
<dbReference type="GO" id="GO:0005634">
    <property type="term" value="C:nucleus"/>
    <property type="evidence" value="ECO:0007669"/>
    <property type="project" value="TreeGrafter"/>
</dbReference>
<feature type="compositionally biased region" description="Low complexity" evidence="1">
    <location>
        <begin position="113"/>
        <end position="131"/>
    </location>
</feature>
<gene>
    <name evidence="2" type="ORF">MKZ38_007927</name>
</gene>
<feature type="region of interest" description="Disordered" evidence="1">
    <location>
        <begin position="577"/>
        <end position="608"/>
    </location>
</feature>
<proteinExistence type="predicted"/>
<dbReference type="AlphaFoldDB" id="A0AAD5WNX7"/>
<dbReference type="GO" id="GO:0008654">
    <property type="term" value="P:phospholipid biosynthetic process"/>
    <property type="evidence" value="ECO:0007669"/>
    <property type="project" value="TreeGrafter"/>
</dbReference>
<dbReference type="GO" id="GO:0003714">
    <property type="term" value="F:transcription corepressor activity"/>
    <property type="evidence" value="ECO:0007669"/>
    <property type="project" value="InterPro"/>
</dbReference>
<feature type="region of interest" description="Disordered" evidence="1">
    <location>
        <begin position="64"/>
        <end position="140"/>
    </location>
</feature>
<dbReference type="InterPro" id="IPR013927">
    <property type="entry name" value="TF_Opi1_Ccg-8"/>
</dbReference>
<dbReference type="GO" id="GO:0006357">
    <property type="term" value="P:regulation of transcription by RNA polymerase II"/>
    <property type="evidence" value="ECO:0007669"/>
    <property type="project" value="TreeGrafter"/>
</dbReference>
<dbReference type="PANTHER" id="PTHR38406">
    <property type="entry name" value="TRANSCRIPTIONAL REPRESSOR OPI1"/>
    <property type="match status" value="1"/>
</dbReference>
<feature type="region of interest" description="Disordered" evidence="1">
    <location>
        <begin position="361"/>
        <end position="388"/>
    </location>
</feature>
<protein>
    <recommendedName>
        <fullName evidence="4">Opi1-domain-containing protein</fullName>
    </recommendedName>
</protein>
<dbReference type="PANTHER" id="PTHR38406:SF1">
    <property type="entry name" value="TRANSCRIPTIONAL REPRESSOR OPI1"/>
    <property type="match status" value="1"/>
</dbReference>
<accession>A0AAD5WNX7</accession>
<dbReference type="Proteomes" id="UP001201980">
    <property type="component" value="Unassembled WGS sequence"/>
</dbReference>
<reference evidence="2" key="1">
    <citation type="submission" date="2022-07" db="EMBL/GenBank/DDBJ databases">
        <title>Draft genome sequence of Zalerion maritima ATCC 34329, a (micro)plastics degrading marine fungus.</title>
        <authorList>
            <person name="Paco A."/>
            <person name="Goncalves M.F.M."/>
            <person name="Rocha-Santos T.A.P."/>
            <person name="Alves A."/>
        </authorList>
    </citation>
    <scope>NUCLEOTIDE SEQUENCE</scope>
    <source>
        <strain evidence="2">ATCC 34329</strain>
    </source>
</reference>
<organism evidence="2 3">
    <name type="scientific">Zalerion maritima</name>
    <dbReference type="NCBI Taxonomy" id="339359"/>
    <lineage>
        <taxon>Eukaryota</taxon>
        <taxon>Fungi</taxon>
        <taxon>Dikarya</taxon>
        <taxon>Ascomycota</taxon>
        <taxon>Pezizomycotina</taxon>
        <taxon>Sordariomycetes</taxon>
        <taxon>Lulworthiomycetidae</taxon>
        <taxon>Lulworthiales</taxon>
        <taxon>Lulworthiaceae</taxon>
        <taxon>Zalerion</taxon>
    </lineage>
</organism>
<name>A0AAD5WNX7_9PEZI</name>
<sequence>MPDCAAPVDAHPIDITLANDAHRHTILVISGNHCLIPLHPRPDFNTAARRPVFIPIDPNTAVASDPDFGIATPQMEQNHMLPPPLDARERSLSDSIISLPPHPPPSYAQTPEPAAASSLSPSLSSSATGPSPKYPFPDVSGNALPPIQHLAHHESYLPSLSSVTGPNLYRDSPSSSDHPKSTVSSPTPTANHWPSMNPLTQFYTPSHLQQSSPSESSSGRMEVDSPRESRRGNSVSLDDPDVRMAAEALGDLRADFVSSPPKKYTALPSTPVARGRVSGTVTPHLGPSEPLLSLLTTAHPSIATTIEGATAVYTTGKNYSPRFRSGAEYVESYVAPVANTVGSMGKAAGVEGGLRWYLKKASRGRRQKAKDLESGESHKRRKVGKDSSALAQAHNIGFQAPQLPCLEADRRLSIGTVETLPEYDDVRSPDYTEIETVVPGSVPGQQPFKTRLFMTTSGLSVSMSDESLKSLKFCLGWLKWANEHISQVIKNLKTALEQYDSKMASVDAMEVGQVERERSVIVDRIATLKNDVLKTLQDAIQTVSKYAGGALPENARILVRNQLTSLPQRFFLAQNKQGSDASGIATPTTKGQEQLQSQQAEHSRAESAVRDGAQKVLVLAREGLDMMAQVSNVLDGTIVSAEEWCEKLGRKRRASQDLPSGSRGTPAPDSKNPFPEAPVSALPGNEDVSMTG</sequence>
<feature type="compositionally biased region" description="Polar residues" evidence="1">
    <location>
        <begin position="577"/>
        <end position="600"/>
    </location>
</feature>
<feature type="compositionally biased region" description="Polar residues" evidence="1">
    <location>
        <begin position="172"/>
        <end position="204"/>
    </location>
</feature>
<evidence type="ECO:0008006" key="4">
    <source>
        <dbReference type="Google" id="ProtNLM"/>
    </source>
</evidence>
<feature type="region of interest" description="Disordered" evidence="1">
    <location>
        <begin position="650"/>
        <end position="692"/>
    </location>
</feature>
<evidence type="ECO:0000313" key="2">
    <source>
        <dbReference type="EMBL" id="KAJ2894114.1"/>
    </source>
</evidence>
<dbReference type="GO" id="GO:0005783">
    <property type="term" value="C:endoplasmic reticulum"/>
    <property type="evidence" value="ECO:0007669"/>
    <property type="project" value="TreeGrafter"/>
</dbReference>
<comment type="caution">
    <text evidence="2">The sequence shown here is derived from an EMBL/GenBank/DDBJ whole genome shotgun (WGS) entry which is preliminary data.</text>
</comment>
<dbReference type="EMBL" id="JAKWBI020000528">
    <property type="protein sequence ID" value="KAJ2894114.1"/>
    <property type="molecule type" value="Genomic_DNA"/>
</dbReference>
<feature type="compositionally biased region" description="Basic and acidic residues" evidence="1">
    <location>
        <begin position="221"/>
        <end position="231"/>
    </location>
</feature>